<sequence length="80" mass="9071">MDVQPYSLLGYIFYDCRHGSRPFVRYERLLLEIGRLVDGVKASVSCRGSSFSLDTDCVGRQPSKRKLHVEMTVASLKDCL</sequence>
<organism evidence="1 2">
    <name type="scientific">Daphnia magna</name>
    <dbReference type="NCBI Taxonomy" id="35525"/>
    <lineage>
        <taxon>Eukaryota</taxon>
        <taxon>Metazoa</taxon>
        <taxon>Ecdysozoa</taxon>
        <taxon>Arthropoda</taxon>
        <taxon>Crustacea</taxon>
        <taxon>Branchiopoda</taxon>
        <taxon>Diplostraca</taxon>
        <taxon>Cladocera</taxon>
        <taxon>Anomopoda</taxon>
        <taxon>Daphniidae</taxon>
        <taxon>Daphnia</taxon>
    </lineage>
</organism>
<protein>
    <submittedName>
        <fullName evidence="1">Uncharacterized protein</fullName>
    </submittedName>
</protein>
<keyword evidence="2" id="KW-1185">Reference proteome</keyword>
<accession>A0ABR0AXC1</accession>
<evidence type="ECO:0000313" key="1">
    <source>
        <dbReference type="EMBL" id="KAK4029537.1"/>
    </source>
</evidence>
<dbReference type="Proteomes" id="UP001234178">
    <property type="component" value="Unassembled WGS sequence"/>
</dbReference>
<gene>
    <name evidence="1" type="ORF">OUZ56_022518</name>
</gene>
<dbReference type="EMBL" id="JAOYFB010000039">
    <property type="protein sequence ID" value="KAK4029537.1"/>
    <property type="molecule type" value="Genomic_DNA"/>
</dbReference>
<reference evidence="1 2" key="1">
    <citation type="journal article" date="2023" name="Nucleic Acids Res.">
        <title>The hologenome of Daphnia magna reveals possible DNA methylation and microbiome-mediated evolution of the host genome.</title>
        <authorList>
            <person name="Chaturvedi A."/>
            <person name="Li X."/>
            <person name="Dhandapani V."/>
            <person name="Marshall H."/>
            <person name="Kissane S."/>
            <person name="Cuenca-Cambronero M."/>
            <person name="Asole G."/>
            <person name="Calvet F."/>
            <person name="Ruiz-Romero M."/>
            <person name="Marangio P."/>
            <person name="Guigo R."/>
            <person name="Rago D."/>
            <person name="Mirbahai L."/>
            <person name="Eastwood N."/>
            <person name="Colbourne J.K."/>
            <person name="Zhou J."/>
            <person name="Mallon E."/>
            <person name="Orsini L."/>
        </authorList>
    </citation>
    <scope>NUCLEOTIDE SEQUENCE [LARGE SCALE GENOMIC DNA]</scope>
    <source>
        <strain evidence="1">LRV0_1</strain>
    </source>
</reference>
<name>A0ABR0AXC1_9CRUS</name>
<evidence type="ECO:0000313" key="2">
    <source>
        <dbReference type="Proteomes" id="UP001234178"/>
    </source>
</evidence>
<proteinExistence type="predicted"/>
<comment type="caution">
    <text evidence="1">The sequence shown here is derived from an EMBL/GenBank/DDBJ whole genome shotgun (WGS) entry which is preliminary data.</text>
</comment>